<feature type="compositionally biased region" description="Polar residues" evidence="5">
    <location>
        <begin position="1"/>
        <end position="14"/>
    </location>
</feature>
<evidence type="ECO:0000313" key="8">
    <source>
        <dbReference type="Proteomes" id="UP001196413"/>
    </source>
</evidence>
<evidence type="ECO:0000256" key="1">
    <source>
        <dbReference type="ARBA" id="ARBA00004123"/>
    </source>
</evidence>
<keyword evidence="8" id="KW-1185">Reference proteome</keyword>
<keyword evidence="3" id="KW-0234">DNA repair</keyword>
<dbReference type="PANTHER" id="PTHR15272:SF0">
    <property type="entry name" value="CHROMATIN ASSEMBLY FACTOR 1 SUBUNIT A"/>
    <property type="match status" value="1"/>
</dbReference>
<proteinExistence type="predicted"/>
<feature type="compositionally biased region" description="Acidic residues" evidence="5">
    <location>
        <begin position="405"/>
        <end position="439"/>
    </location>
</feature>
<evidence type="ECO:0000256" key="2">
    <source>
        <dbReference type="ARBA" id="ARBA00022763"/>
    </source>
</evidence>
<evidence type="ECO:0000259" key="6">
    <source>
        <dbReference type="Pfam" id="PF12253"/>
    </source>
</evidence>
<accession>A0AAD5M0N6</accession>
<dbReference type="Proteomes" id="UP001196413">
    <property type="component" value="Unassembled WGS sequence"/>
</dbReference>
<gene>
    <name evidence="7" type="ORF">KIN20_005782</name>
</gene>
<dbReference type="GO" id="GO:0033186">
    <property type="term" value="C:CAF-1 complex"/>
    <property type="evidence" value="ECO:0007669"/>
    <property type="project" value="TreeGrafter"/>
</dbReference>
<feature type="compositionally biased region" description="Basic and acidic residues" evidence="5">
    <location>
        <begin position="80"/>
        <end position="186"/>
    </location>
</feature>
<feature type="region of interest" description="Disordered" evidence="5">
    <location>
        <begin position="403"/>
        <end position="441"/>
    </location>
</feature>
<feature type="compositionally biased region" description="Acidic residues" evidence="5">
    <location>
        <begin position="457"/>
        <end position="470"/>
    </location>
</feature>
<comment type="caution">
    <text evidence="7">The sequence shown here is derived from an EMBL/GenBank/DDBJ whole genome shotgun (WGS) entry which is preliminary data.</text>
</comment>
<dbReference type="GO" id="GO:0005634">
    <property type="term" value="C:nucleus"/>
    <property type="evidence" value="ECO:0007669"/>
    <property type="project" value="UniProtKB-SubCell"/>
</dbReference>
<feature type="region of interest" description="Disordered" evidence="5">
    <location>
        <begin position="453"/>
        <end position="474"/>
    </location>
</feature>
<dbReference type="Pfam" id="PF12253">
    <property type="entry name" value="CAF1A_dimeriz"/>
    <property type="match status" value="1"/>
</dbReference>
<evidence type="ECO:0000256" key="3">
    <source>
        <dbReference type="ARBA" id="ARBA00023204"/>
    </source>
</evidence>
<protein>
    <recommendedName>
        <fullName evidence="6">Chromatin assembly factor 1 subunit A dimerization domain-containing protein</fullName>
    </recommendedName>
</protein>
<dbReference type="EMBL" id="JAHQIW010000795">
    <property type="protein sequence ID" value="KAJ1350072.1"/>
    <property type="molecule type" value="Genomic_DNA"/>
</dbReference>
<dbReference type="GO" id="GO:0006334">
    <property type="term" value="P:nucleosome assembly"/>
    <property type="evidence" value="ECO:0007669"/>
    <property type="project" value="TreeGrafter"/>
</dbReference>
<evidence type="ECO:0000313" key="7">
    <source>
        <dbReference type="EMBL" id="KAJ1350072.1"/>
    </source>
</evidence>
<dbReference type="AlphaFoldDB" id="A0AAD5M0N6"/>
<name>A0AAD5M0N6_PARTN</name>
<evidence type="ECO:0000256" key="4">
    <source>
        <dbReference type="ARBA" id="ARBA00023242"/>
    </source>
</evidence>
<feature type="region of interest" description="Disordered" evidence="5">
    <location>
        <begin position="1"/>
        <end position="192"/>
    </location>
</feature>
<comment type="subcellular location">
    <subcellularLocation>
        <location evidence="1">Nucleus</location>
    </subcellularLocation>
</comment>
<dbReference type="InterPro" id="IPR022043">
    <property type="entry name" value="CAF1A_DD"/>
</dbReference>
<reference evidence="7" key="1">
    <citation type="submission" date="2021-06" db="EMBL/GenBank/DDBJ databases">
        <title>Parelaphostrongylus tenuis whole genome reference sequence.</title>
        <authorList>
            <person name="Garwood T.J."/>
            <person name="Larsen P.A."/>
            <person name="Fountain-Jones N.M."/>
            <person name="Garbe J.R."/>
            <person name="Macchietto M.G."/>
            <person name="Kania S.A."/>
            <person name="Gerhold R.W."/>
            <person name="Richards J.E."/>
            <person name="Wolf T.M."/>
        </authorList>
    </citation>
    <scope>NUCLEOTIDE SEQUENCE</scope>
    <source>
        <strain evidence="7">MNPRO001-30</strain>
        <tissue evidence="7">Meninges</tissue>
    </source>
</reference>
<evidence type="ECO:0000256" key="5">
    <source>
        <dbReference type="SAM" id="MobiDB-lite"/>
    </source>
</evidence>
<keyword evidence="4" id="KW-0539">Nucleus</keyword>
<dbReference type="GO" id="GO:0006281">
    <property type="term" value="P:DNA repair"/>
    <property type="evidence" value="ECO:0007669"/>
    <property type="project" value="UniProtKB-KW"/>
</dbReference>
<sequence length="683" mass="78248">MTDIDSFTNENEISNVDARGLKRPSSVARTDALKKPKVDDDDEIIVLEATSPSTSSGHVTPLPVTPTSAVNSLKKFTPKLSKEEREAERVRKAALKRLREEERERAKAEKEKIAEEKRLEKERKEKEREERRREEEKKKEEKRREEEERKERKQEERREAKRREEEERKEAKRREEELEDVERSLSDTRPSSSGWRCLIGQCPAVHSHNVFHIWVKWEPMCLSLHAFSSSRIVHPGVQLEKLRFIIERSWPFHCNGRFRMASGSDGYEERLTAIEEKKRRASARFIGFFSKVERKRPETTDRAEDELWYKPFEVKDGMRMAPIHRRPVLHLDDDILKQETDPSPSDYLPSLCTNPRKLVGVAVNPMRAKFYQFHDNCRPPYYGTWRTRSKFITGRRPFTTKDENIDYEVDSDGEWEDEPSDAEECKSDEEEDAGGDSDVDSDHEAFFVQPGYLSAGEGDEASDDDDDDADDRAASDVRDVAWPASAECALRESVWCGSVPAADRLSEWYCSLLSVSTASCLVATPSVVYLCVRGSGGMRQHSMSSVRKLNELVHECNLQLALFRNATQGIGTSHDGASLRREVETAGRACLKACEAAKKLCFYRNYDMKVLTLEKTFPAPTEPSITPQQIANMESMLVTLENLITVHFSTSESSPTDKVTPRRRRATSCRPQCVCSKLKTSYA</sequence>
<feature type="domain" description="Chromatin assembly factor 1 subunit A dimerization" evidence="6">
    <location>
        <begin position="369"/>
        <end position="438"/>
    </location>
</feature>
<dbReference type="PANTHER" id="PTHR15272">
    <property type="entry name" value="CHROMATIN ASSEMBLY FACTOR 1 SUBUNIT A CAF-1 SUBUNIT A"/>
    <property type="match status" value="1"/>
</dbReference>
<organism evidence="7 8">
    <name type="scientific">Parelaphostrongylus tenuis</name>
    <name type="common">Meningeal worm</name>
    <dbReference type="NCBI Taxonomy" id="148309"/>
    <lineage>
        <taxon>Eukaryota</taxon>
        <taxon>Metazoa</taxon>
        <taxon>Ecdysozoa</taxon>
        <taxon>Nematoda</taxon>
        <taxon>Chromadorea</taxon>
        <taxon>Rhabditida</taxon>
        <taxon>Rhabditina</taxon>
        <taxon>Rhabditomorpha</taxon>
        <taxon>Strongyloidea</taxon>
        <taxon>Metastrongylidae</taxon>
        <taxon>Parelaphostrongylus</taxon>
    </lineage>
</organism>
<keyword evidence="2" id="KW-0227">DNA damage</keyword>